<feature type="region of interest" description="Disordered" evidence="1">
    <location>
        <begin position="135"/>
        <end position="154"/>
    </location>
</feature>
<name>A0ABD2PJ47_9PLAT</name>
<dbReference type="InterPro" id="IPR008993">
    <property type="entry name" value="TIMP-like_OB-fold"/>
</dbReference>
<evidence type="ECO:0000256" key="1">
    <source>
        <dbReference type="SAM" id="MobiDB-lite"/>
    </source>
</evidence>
<comment type="caution">
    <text evidence="2">The sequence shown here is derived from an EMBL/GenBank/DDBJ whole genome shotgun (WGS) entry which is preliminary data.</text>
</comment>
<sequence>MATVKSQEMHGTSIKYDLLVSNVWRQPAVNGKEWPERTMKGERLLYAWVQVPDPSCLCPSLDLGAVYIFLAKSNKENVNELRLGGRNGSAIPYNANVVSRLERFQANLRENGFEATCGKVLRNLSVLARRRRRTRINRTNSTVQTSGMLSMRQRQPRNLGHWFQQVRH</sequence>
<dbReference type="Gene3D" id="2.40.50.120">
    <property type="match status" value="1"/>
</dbReference>
<organism evidence="2 3">
    <name type="scientific">Cichlidogyrus casuarinus</name>
    <dbReference type="NCBI Taxonomy" id="1844966"/>
    <lineage>
        <taxon>Eukaryota</taxon>
        <taxon>Metazoa</taxon>
        <taxon>Spiralia</taxon>
        <taxon>Lophotrochozoa</taxon>
        <taxon>Platyhelminthes</taxon>
        <taxon>Monogenea</taxon>
        <taxon>Monopisthocotylea</taxon>
        <taxon>Dactylogyridea</taxon>
        <taxon>Ancyrocephalidae</taxon>
        <taxon>Cichlidogyrus</taxon>
    </lineage>
</organism>
<accession>A0ABD2PJ47</accession>
<dbReference type="Proteomes" id="UP001626550">
    <property type="component" value="Unassembled WGS sequence"/>
</dbReference>
<dbReference type="AlphaFoldDB" id="A0ABD2PJ47"/>
<dbReference type="SUPFAM" id="SSF50242">
    <property type="entry name" value="TIMP-like"/>
    <property type="match status" value="1"/>
</dbReference>
<proteinExistence type="predicted"/>
<gene>
    <name evidence="2" type="ORF">Ciccas_014329</name>
</gene>
<protein>
    <submittedName>
        <fullName evidence="2">Uncharacterized protein</fullName>
    </submittedName>
</protein>
<reference evidence="2 3" key="1">
    <citation type="submission" date="2024-11" db="EMBL/GenBank/DDBJ databases">
        <title>Adaptive evolution of stress response genes in parasites aligns with host niche diversity.</title>
        <authorList>
            <person name="Hahn C."/>
            <person name="Resl P."/>
        </authorList>
    </citation>
    <scope>NUCLEOTIDE SEQUENCE [LARGE SCALE GENOMIC DNA]</scope>
    <source>
        <strain evidence="2">EGGRZ-B1_66</strain>
        <tissue evidence="2">Body</tissue>
    </source>
</reference>
<dbReference type="EMBL" id="JBJKFK010008132">
    <property type="protein sequence ID" value="KAL3307164.1"/>
    <property type="molecule type" value="Genomic_DNA"/>
</dbReference>
<keyword evidence="3" id="KW-1185">Reference proteome</keyword>
<evidence type="ECO:0000313" key="2">
    <source>
        <dbReference type="EMBL" id="KAL3307164.1"/>
    </source>
</evidence>
<evidence type="ECO:0000313" key="3">
    <source>
        <dbReference type="Proteomes" id="UP001626550"/>
    </source>
</evidence>